<dbReference type="InterPro" id="IPR038409">
    <property type="entry name" value="Ycf54-like_sf"/>
</dbReference>
<dbReference type="PANTHER" id="PTHR35319">
    <property type="match status" value="1"/>
</dbReference>
<accession>A0A7S0N3W3</accession>
<evidence type="ECO:0000256" key="1">
    <source>
        <dbReference type="ARBA" id="ARBA00043978"/>
    </source>
</evidence>
<name>A0A7S0N3W3_9CHLO</name>
<proteinExistence type="inferred from homology"/>
<reference evidence="2" key="1">
    <citation type="submission" date="2021-01" db="EMBL/GenBank/DDBJ databases">
        <authorList>
            <person name="Corre E."/>
            <person name="Pelletier E."/>
            <person name="Niang G."/>
            <person name="Scheremetjew M."/>
            <person name="Finn R."/>
            <person name="Kale V."/>
            <person name="Holt S."/>
            <person name="Cochrane G."/>
            <person name="Meng A."/>
            <person name="Brown T."/>
            <person name="Cohen L."/>
        </authorList>
    </citation>
    <scope>NUCLEOTIDE SEQUENCE</scope>
    <source>
        <strain evidence="2">CCMP722</strain>
    </source>
</reference>
<protein>
    <submittedName>
        <fullName evidence="2">Uncharacterized protein</fullName>
    </submittedName>
</protein>
<dbReference type="PANTHER" id="PTHR35319:SF2">
    <property type="entry name" value="YCF54"/>
    <property type="match status" value="1"/>
</dbReference>
<dbReference type="Gene3D" id="3.30.70.1860">
    <property type="entry name" value="Uncharacterised protein family Ycf54"/>
    <property type="match status" value="1"/>
</dbReference>
<evidence type="ECO:0000313" key="2">
    <source>
        <dbReference type="EMBL" id="CAD8657383.1"/>
    </source>
</evidence>
<gene>
    <name evidence="2" type="ORF">POBO1169_LOCUS4898</name>
</gene>
<dbReference type="InterPro" id="IPR019616">
    <property type="entry name" value="Ycf54"/>
</dbReference>
<dbReference type="Pfam" id="PF10674">
    <property type="entry name" value="Ycf54"/>
    <property type="match status" value="1"/>
</dbReference>
<comment type="similarity">
    <text evidence="1">Belongs to the ycf54 family.</text>
</comment>
<dbReference type="AlphaFoldDB" id="A0A7S0N3W3"/>
<organism evidence="2">
    <name type="scientific">Pyramimonas obovata</name>
    <dbReference type="NCBI Taxonomy" id="1411642"/>
    <lineage>
        <taxon>Eukaryota</taxon>
        <taxon>Viridiplantae</taxon>
        <taxon>Chlorophyta</taxon>
        <taxon>Pyramimonadophyceae</taxon>
        <taxon>Pyramimonadales</taxon>
        <taxon>Pyramimonadaceae</taxon>
        <taxon>Pyramimonas</taxon>
        <taxon>Pyramimonas incertae sedis</taxon>
    </lineage>
</organism>
<sequence>MAAQTVAAQSIMLDRTSGACAASGRAFQQKCVAQKAVRMPATFKVSASLSRKEGKVQGARPTKTALSAKKGAVKDYSLEHFAPSKTESQRWGYVIANAKFMLDEEEHLAELLRERRRMFTEKEREVDFFIVPEPAWVDALPADVKSRLGRPAAAIVSTDLTWITFMKLRLDKVYKGEMDAMMKDALAVSGDVGEFGSPDKWTAPYTKYQAGWWKVFLPENADNN</sequence>
<dbReference type="EMBL" id="HBFA01009298">
    <property type="protein sequence ID" value="CAD8657383.1"/>
    <property type="molecule type" value="Transcribed_RNA"/>
</dbReference>